<dbReference type="AlphaFoldDB" id="A0A9D4RN28"/>
<reference evidence="2" key="2">
    <citation type="submission" date="2020-11" db="EMBL/GenBank/DDBJ databases">
        <authorList>
            <person name="McCartney M.A."/>
            <person name="Auch B."/>
            <person name="Kono T."/>
            <person name="Mallez S."/>
            <person name="Becker A."/>
            <person name="Gohl D.M."/>
            <person name="Silverstein K.A.T."/>
            <person name="Koren S."/>
            <person name="Bechman K.B."/>
            <person name="Herman A."/>
            <person name="Abrahante J.E."/>
            <person name="Garbe J."/>
        </authorList>
    </citation>
    <scope>NUCLEOTIDE SEQUENCE</scope>
    <source>
        <strain evidence="2">Duluth1</strain>
        <tissue evidence="2">Whole animal</tissue>
    </source>
</reference>
<protein>
    <submittedName>
        <fullName evidence="2">Uncharacterized protein</fullName>
    </submittedName>
</protein>
<organism evidence="2 3">
    <name type="scientific">Dreissena polymorpha</name>
    <name type="common">Zebra mussel</name>
    <name type="synonym">Mytilus polymorpha</name>
    <dbReference type="NCBI Taxonomy" id="45954"/>
    <lineage>
        <taxon>Eukaryota</taxon>
        <taxon>Metazoa</taxon>
        <taxon>Spiralia</taxon>
        <taxon>Lophotrochozoa</taxon>
        <taxon>Mollusca</taxon>
        <taxon>Bivalvia</taxon>
        <taxon>Autobranchia</taxon>
        <taxon>Heteroconchia</taxon>
        <taxon>Euheterodonta</taxon>
        <taxon>Imparidentia</taxon>
        <taxon>Neoheterodontei</taxon>
        <taxon>Myida</taxon>
        <taxon>Dreissenoidea</taxon>
        <taxon>Dreissenidae</taxon>
        <taxon>Dreissena</taxon>
    </lineage>
</organism>
<feature type="compositionally biased region" description="Basic and acidic residues" evidence="1">
    <location>
        <begin position="1"/>
        <end position="15"/>
    </location>
</feature>
<evidence type="ECO:0000313" key="2">
    <source>
        <dbReference type="EMBL" id="KAH3875056.1"/>
    </source>
</evidence>
<sequence length="111" mass="12999">MPREGHQCRIRDKDLSSGFNFPPTQPRRLRQLNEAQRRQIGIGYLHLRFKLKFDSHRDRPYWQRMEIVRGRNWGKALAAIRVVNTYSGTASGSVKLQKFLFASEDLPKPFG</sequence>
<keyword evidence="3" id="KW-1185">Reference proteome</keyword>
<accession>A0A9D4RN28</accession>
<evidence type="ECO:0000256" key="1">
    <source>
        <dbReference type="SAM" id="MobiDB-lite"/>
    </source>
</evidence>
<reference evidence="2" key="1">
    <citation type="journal article" date="2019" name="bioRxiv">
        <title>The Genome of the Zebra Mussel, Dreissena polymorpha: A Resource for Invasive Species Research.</title>
        <authorList>
            <person name="McCartney M.A."/>
            <person name="Auch B."/>
            <person name="Kono T."/>
            <person name="Mallez S."/>
            <person name="Zhang Y."/>
            <person name="Obille A."/>
            <person name="Becker A."/>
            <person name="Abrahante J.E."/>
            <person name="Garbe J."/>
            <person name="Badalamenti J.P."/>
            <person name="Herman A."/>
            <person name="Mangelson H."/>
            <person name="Liachko I."/>
            <person name="Sullivan S."/>
            <person name="Sone E.D."/>
            <person name="Koren S."/>
            <person name="Silverstein K.A.T."/>
            <person name="Beckman K.B."/>
            <person name="Gohl D.M."/>
        </authorList>
    </citation>
    <scope>NUCLEOTIDE SEQUENCE</scope>
    <source>
        <strain evidence="2">Duluth1</strain>
        <tissue evidence="2">Whole animal</tissue>
    </source>
</reference>
<dbReference type="Proteomes" id="UP000828390">
    <property type="component" value="Unassembled WGS sequence"/>
</dbReference>
<proteinExistence type="predicted"/>
<comment type="caution">
    <text evidence="2">The sequence shown here is derived from an EMBL/GenBank/DDBJ whole genome shotgun (WGS) entry which is preliminary data.</text>
</comment>
<name>A0A9D4RN28_DREPO</name>
<feature type="region of interest" description="Disordered" evidence="1">
    <location>
        <begin position="1"/>
        <end position="23"/>
    </location>
</feature>
<dbReference type="EMBL" id="JAIWYP010000002">
    <property type="protein sequence ID" value="KAH3875056.1"/>
    <property type="molecule type" value="Genomic_DNA"/>
</dbReference>
<gene>
    <name evidence="2" type="ORF">DPMN_038316</name>
</gene>
<evidence type="ECO:0000313" key="3">
    <source>
        <dbReference type="Proteomes" id="UP000828390"/>
    </source>
</evidence>